<gene>
    <name evidence="2" type="ORF">DFH07DRAFT_947253</name>
</gene>
<evidence type="ECO:0000313" key="3">
    <source>
        <dbReference type="Proteomes" id="UP001215280"/>
    </source>
</evidence>
<dbReference type="AlphaFoldDB" id="A0AAD7HE87"/>
<name>A0AAD7HE87_9AGAR</name>
<feature type="non-terminal residue" evidence="2">
    <location>
        <position position="1"/>
    </location>
</feature>
<feature type="region of interest" description="Disordered" evidence="1">
    <location>
        <begin position="1"/>
        <end position="37"/>
    </location>
</feature>
<accession>A0AAD7HE87</accession>
<evidence type="ECO:0000313" key="2">
    <source>
        <dbReference type="EMBL" id="KAJ7718722.1"/>
    </source>
</evidence>
<sequence>MSCNHEPKTPDTLQEPPPAYTAGPSHRHPINSSQPQMHPQADIYIQRTAFRPRGVITFQKPPENSPQNPVVATLCCPCQCVACLCFVGCATACACCCLGPIIKMMKKWIELD</sequence>
<evidence type="ECO:0000256" key="1">
    <source>
        <dbReference type="SAM" id="MobiDB-lite"/>
    </source>
</evidence>
<comment type="caution">
    <text evidence="2">The sequence shown here is derived from an EMBL/GenBank/DDBJ whole genome shotgun (WGS) entry which is preliminary data.</text>
</comment>
<proteinExistence type="predicted"/>
<organism evidence="2 3">
    <name type="scientific">Mycena maculata</name>
    <dbReference type="NCBI Taxonomy" id="230809"/>
    <lineage>
        <taxon>Eukaryota</taxon>
        <taxon>Fungi</taxon>
        <taxon>Dikarya</taxon>
        <taxon>Basidiomycota</taxon>
        <taxon>Agaricomycotina</taxon>
        <taxon>Agaricomycetes</taxon>
        <taxon>Agaricomycetidae</taxon>
        <taxon>Agaricales</taxon>
        <taxon>Marasmiineae</taxon>
        <taxon>Mycenaceae</taxon>
        <taxon>Mycena</taxon>
    </lineage>
</organism>
<dbReference type="Proteomes" id="UP001215280">
    <property type="component" value="Unassembled WGS sequence"/>
</dbReference>
<reference evidence="2" key="1">
    <citation type="submission" date="2023-03" db="EMBL/GenBank/DDBJ databases">
        <title>Massive genome expansion in bonnet fungi (Mycena s.s.) driven by repeated elements and novel gene families across ecological guilds.</title>
        <authorList>
            <consortium name="Lawrence Berkeley National Laboratory"/>
            <person name="Harder C.B."/>
            <person name="Miyauchi S."/>
            <person name="Viragh M."/>
            <person name="Kuo A."/>
            <person name="Thoen E."/>
            <person name="Andreopoulos B."/>
            <person name="Lu D."/>
            <person name="Skrede I."/>
            <person name="Drula E."/>
            <person name="Henrissat B."/>
            <person name="Morin E."/>
            <person name="Kohler A."/>
            <person name="Barry K."/>
            <person name="LaButti K."/>
            <person name="Morin E."/>
            <person name="Salamov A."/>
            <person name="Lipzen A."/>
            <person name="Mereny Z."/>
            <person name="Hegedus B."/>
            <person name="Baldrian P."/>
            <person name="Stursova M."/>
            <person name="Weitz H."/>
            <person name="Taylor A."/>
            <person name="Grigoriev I.V."/>
            <person name="Nagy L.G."/>
            <person name="Martin F."/>
            <person name="Kauserud H."/>
        </authorList>
    </citation>
    <scope>NUCLEOTIDE SEQUENCE</scope>
    <source>
        <strain evidence="2">CBHHK188m</strain>
    </source>
</reference>
<keyword evidence="3" id="KW-1185">Reference proteome</keyword>
<dbReference type="EMBL" id="JARJLG010000301">
    <property type="protein sequence ID" value="KAJ7718722.1"/>
    <property type="molecule type" value="Genomic_DNA"/>
</dbReference>
<protein>
    <submittedName>
        <fullName evidence="2">Uncharacterized protein</fullName>
    </submittedName>
</protein>